<gene>
    <name evidence="2" type="ORF">EXIGLDRAFT_778112</name>
</gene>
<dbReference type="AlphaFoldDB" id="A0A165CQ95"/>
<feature type="transmembrane region" description="Helical" evidence="1">
    <location>
        <begin position="54"/>
        <end position="78"/>
    </location>
</feature>
<dbReference type="Proteomes" id="UP000077266">
    <property type="component" value="Unassembled WGS sequence"/>
</dbReference>
<sequence>MDCVLLAGIAELVDANGPAVLAWFHIEWSTIVLVTIPLHIWLPHQLSQIRHGALGYALQLTITLDMAAMTSAIVLIIVQSRLSARQLDALHQRANLNARRRYALRGRVPAYLLILSLIVRLAIACVLQPVVVACVGTLMCIAMTLVARADVALLVAALRRHPVHVDRPRAVFVLALEIALIAVNLLIAKLALRRTVFVATHDFATPEVEVARNTTPMRYAGISFP</sequence>
<feature type="transmembrane region" description="Helical" evidence="1">
    <location>
        <begin position="170"/>
        <end position="192"/>
    </location>
</feature>
<keyword evidence="3" id="KW-1185">Reference proteome</keyword>
<accession>A0A165CQ95</accession>
<feature type="transmembrane region" description="Helical" evidence="1">
    <location>
        <begin position="136"/>
        <end position="158"/>
    </location>
</feature>
<evidence type="ECO:0000313" key="3">
    <source>
        <dbReference type="Proteomes" id="UP000077266"/>
    </source>
</evidence>
<protein>
    <submittedName>
        <fullName evidence="2">Uncharacterized protein</fullName>
    </submittedName>
</protein>
<keyword evidence="1" id="KW-0812">Transmembrane</keyword>
<reference evidence="2 3" key="1">
    <citation type="journal article" date="2016" name="Mol. Biol. Evol.">
        <title>Comparative Genomics of Early-Diverging Mushroom-Forming Fungi Provides Insights into the Origins of Lignocellulose Decay Capabilities.</title>
        <authorList>
            <person name="Nagy L.G."/>
            <person name="Riley R."/>
            <person name="Tritt A."/>
            <person name="Adam C."/>
            <person name="Daum C."/>
            <person name="Floudas D."/>
            <person name="Sun H."/>
            <person name="Yadav J.S."/>
            <person name="Pangilinan J."/>
            <person name="Larsson K.H."/>
            <person name="Matsuura K."/>
            <person name="Barry K."/>
            <person name="Labutti K."/>
            <person name="Kuo R."/>
            <person name="Ohm R.A."/>
            <person name="Bhattacharya S.S."/>
            <person name="Shirouzu T."/>
            <person name="Yoshinaga Y."/>
            <person name="Martin F.M."/>
            <person name="Grigoriev I.V."/>
            <person name="Hibbett D.S."/>
        </authorList>
    </citation>
    <scope>NUCLEOTIDE SEQUENCE [LARGE SCALE GENOMIC DNA]</scope>
    <source>
        <strain evidence="2 3">HHB12029</strain>
    </source>
</reference>
<feature type="transmembrane region" description="Helical" evidence="1">
    <location>
        <begin position="108"/>
        <end position="130"/>
    </location>
</feature>
<evidence type="ECO:0000256" key="1">
    <source>
        <dbReference type="SAM" id="Phobius"/>
    </source>
</evidence>
<dbReference type="EMBL" id="KV426299">
    <property type="protein sequence ID" value="KZV82891.1"/>
    <property type="molecule type" value="Genomic_DNA"/>
</dbReference>
<feature type="transmembrane region" description="Helical" evidence="1">
    <location>
        <begin position="20"/>
        <end position="42"/>
    </location>
</feature>
<organism evidence="2 3">
    <name type="scientific">Exidia glandulosa HHB12029</name>
    <dbReference type="NCBI Taxonomy" id="1314781"/>
    <lineage>
        <taxon>Eukaryota</taxon>
        <taxon>Fungi</taxon>
        <taxon>Dikarya</taxon>
        <taxon>Basidiomycota</taxon>
        <taxon>Agaricomycotina</taxon>
        <taxon>Agaricomycetes</taxon>
        <taxon>Auriculariales</taxon>
        <taxon>Exidiaceae</taxon>
        <taxon>Exidia</taxon>
    </lineage>
</organism>
<dbReference type="InParanoid" id="A0A165CQ95"/>
<evidence type="ECO:0000313" key="2">
    <source>
        <dbReference type="EMBL" id="KZV82891.1"/>
    </source>
</evidence>
<name>A0A165CQ95_EXIGL</name>
<proteinExistence type="predicted"/>
<keyword evidence="1" id="KW-1133">Transmembrane helix</keyword>
<keyword evidence="1" id="KW-0472">Membrane</keyword>